<keyword evidence="3" id="KW-0479">Metal-binding</keyword>
<comment type="subcellular location">
    <subcellularLocation>
        <location evidence="1">Nucleus</location>
    </subcellularLocation>
</comment>
<keyword evidence="6" id="KW-0539">Nucleus</keyword>
<dbReference type="GO" id="GO:0008270">
    <property type="term" value="F:zinc ion binding"/>
    <property type="evidence" value="ECO:0007669"/>
    <property type="project" value="TreeGrafter"/>
</dbReference>
<gene>
    <name evidence="8" type="ORF">HPBE_LOCUS7222</name>
</gene>
<protein>
    <submittedName>
        <fullName evidence="10">DUF1907 domain-containing protein</fullName>
    </submittedName>
</protein>
<dbReference type="PANTHER" id="PTHR13204:SF1">
    <property type="entry name" value="ESTER HYDROLASE C11ORF54"/>
    <property type="match status" value="1"/>
</dbReference>
<keyword evidence="5" id="KW-0862">Zinc</keyword>
<dbReference type="AlphaFoldDB" id="A0A183FJK9"/>
<dbReference type="SUPFAM" id="SSF117856">
    <property type="entry name" value="AF0104/ALDC/Ptd012-like"/>
    <property type="match status" value="1"/>
</dbReference>
<evidence type="ECO:0000256" key="3">
    <source>
        <dbReference type="ARBA" id="ARBA00022723"/>
    </source>
</evidence>
<feature type="domain" description="DUF1907" evidence="7">
    <location>
        <begin position="21"/>
        <end position="303"/>
    </location>
</feature>
<evidence type="ECO:0000313" key="10">
    <source>
        <dbReference type="WBParaSite" id="HPBE_0000722101-mRNA-1"/>
    </source>
</evidence>
<dbReference type="SMART" id="SM01168">
    <property type="entry name" value="DUF1907"/>
    <property type="match status" value="1"/>
</dbReference>
<evidence type="ECO:0000259" key="7">
    <source>
        <dbReference type="SMART" id="SM01168"/>
    </source>
</evidence>
<accession>A0A183FJK9</accession>
<keyword evidence="4" id="KW-0378">Hydrolase</keyword>
<dbReference type="GO" id="GO:0016788">
    <property type="term" value="F:hydrolase activity, acting on ester bonds"/>
    <property type="evidence" value="ECO:0007669"/>
    <property type="project" value="TreeGrafter"/>
</dbReference>
<dbReference type="OrthoDB" id="5119241at2759"/>
<accession>A0A3P7YIU5</accession>
<proteinExistence type="predicted"/>
<dbReference type="Pfam" id="PF08925">
    <property type="entry name" value="DUF1907"/>
    <property type="match status" value="1"/>
</dbReference>
<evidence type="ECO:0000313" key="9">
    <source>
        <dbReference type="Proteomes" id="UP000050761"/>
    </source>
</evidence>
<evidence type="ECO:0000313" key="8">
    <source>
        <dbReference type="EMBL" id="VDO71384.1"/>
    </source>
</evidence>
<evidence type="ECO:0000256" key="4">
    <source>
        <dbReference type="ARBA" id="ARBA00022801"/>
    </source>
</evidence>
<evidence type="ECO:0000256" key="2">
    <source>
        <dbReference type="ARBA" id="ARBA00011245"/>
    </source>
</evidence>
<dbReference type="Proteomes" id="UP000050761">
    <property type="component" value="Unassembled WGS sequence"/>
</dbReference>
<sequence>MSRWTYVINTLKPSNNELRSVIETALWKNFKNVQVAVSNSPDLSKPPFRMTSNGFGKKLTIAEVGGMGNLFPVLRKEEYDIREICSLCDKKSAFVFGPGACPKSVMGTTGELVADVNLSTNKARCQSPSISHGMAARAVASKVTTIVNDECLPYKTTAIDSTKFSLMANLAISEEPGPAEVVRATFLVAPPTVSRAHTCSCVSLAGIFLLLRGQASAHIVPDFPTGNFKSIEEEEQWLRKFTLKAPLVCTSVFHSYDAGHRLRMVHTHCYSDHNDAGHFYTDITPESAVYEGWFTAAEQVYRIDKV</sequence>
<dbReference type="InterPro" id="IPR015021">
    <property type="entry name" value="C11orf54_DUF1907"/>
</dbReference>
<reference evidence="10" key="2">
    <citation type="submission" date="2019-09" db="UniProtKB">
        <authorList>
            <consortium name="WormBaseParasite"/>
        </authorList>
    </citation>
    <scope>IDENTIFICATION</scope>
</reference>
<reference evidence="8 9" key="1">
    <citation type="submission" date="2018-11" db="EMBL/GenBank/DDBJ databases">
        <authorList>
            <consortium name="Pathogen Informatics"/>
        </authorList>
    </citation>
    <scope>NUCLEOTIDE SEQUENCE [LARGE SCALE GENOMIC DNA]</scope>
</reference>
<evidence type="ECO:0000256" key="1">
    <source>
        <dbReference type="ARBA" id="ARBA00004123"/>
    </source>
</evidence>
<dbReference type="GO" id="GO:0005634">
    <property type="term" value="C:nucleus"/>
    <property type="evidence" value="ECO:0007669"/>
    <property type="project" value="UniProtKB-SubCell"/>
</dbReference>
<organism evidence="9 10">
    <name type="scientific">Heligmosomoides polygyrus</name>
    <name type="common">Parasitic roundworm</name>
    <dbReference type="NCBI Taxonomy" id="6339"/>
    <lineage>
        <taxon>Eukaryota</taxon>
        <taxon>Metazoa</taxon>
        <taxon>Ecdysozoa</taxon>
        <taxon>Nematoda</taxon>
        <taxon>Chromadorea</taxon>
        <taxon>Rhabditida</taxon>
        <taxon>Rhabditina</taxon>
        <taxon>Rhabditomorpha</taxon>
        <taxon>Strongyloidea</taxon>
        <taxon>Heligmosomidae</taxon>
        <taxon>Heligmosomoides</taxon>
    </lineage>
</organism>
<dbReference type="EMBL" id="UZAH01025838">
    <property type="protein sequence ID" value="VDO71384.1"/>
    <property type="molecule type" value="Genomic_DNA"/>
</dbReference>
<name>A0A183FJK9_HELPZ</name>
<dbReference type="WBParaSite" id="HPBE_0000722101-mRNA-1">
    <property type="protein sequence ID" value="HPBE_0000722101-mRNA-1"/>
    <property type="gene ID" value="HPBE_0000722101"/>
</dbReference>
<evidence type="ECO:0000256" key="6">
    <source>
        <dbReference type="ARBA" id="ARBA00023242"/>
    </source>
</evidence>
<keyword evidence="9" id="KW-1185">Reference proteome</keyword>
<evidence type="ECO:0000256" key="5">
    <source>
        <dbReference type="ARBA" id="ARBA00022833"/>
    </source>
</evidence>
<comment type="subunit">
    <text evidence="2">Monomer.</text>
</comment>
<dbReference type="PANTHER" id="PTHR13204">
    <property type="entry name" value="PTD012 PROTEIN"/>
    <property type="match status" value="1"/>
</dbReference>